<evidence type="ECO:0000313" key="1">
    <source>
        <dbReference type="EMBL" id="AEA42223.1"/>
    </source>
</evidence>
<name>F2IBZ5_FLUTR</name>
<reference evidence="1 2" key="1">
    <citation type="journal article" date="2011" name="Stand. Genomic Sci.">
        <title>Complete genome sequence of the gliding freshwater bacterium Fluviicola taffensis type strain (RW262).</title>
        <authorList>
            <person name="Woyke T."/>
            <person name="Chertkov O."/>
            <person name="Lapidus A."/>
            <person name="Nolan M."/>
            <person name="Lucas S."/>
            <person name="Del Rio T.G."/>
            <person name="Tice H."/>
            <person name="Cheng J.F."/>
            <person name="Tapia R."/>
            <person name="Han C."/>
            <person name="Goodwin L."/>
            <person name="Pitluck S."/>
            <person name="Liolios K."/>
            <person name="Pagani I."/>
            <person name="Ivanova N."/>
            <person name="Huntemann M."/>
            <person name="Mavromatis K."/>
            <person name="Mikhailova N."/>
            <person name="Pati A."/>
            <person name="Chen A."/>
            <person name="Palaniappan K."/>
            <person name="Land M."/>
            <person name="Hauser L."/>
            <person name="Brambilla E.M."/>
            <person name="Rohde M."/>
            <person name="Mwirichia R."/>
            <person name="Sikorski J."/>
            <person name="Tindall B.J."/>
            <person name="Goker M."/>
            <person name="Bristow J."/>
            <person name="Eisen J.A."/>
            <person name="Markowitz V."/>
            <person name="Hugenholtz P."/>
            <person name="Klenk H.P."/>
            <person name="Kyrpides N.C."/>
        </authorList>
    </citation>
    <scope>NUCLEOTIDE SEQUENCE [LARGE SCALE GENOMIC DNA]</scope>
    <source>
        <strain evidence="2">DSM 16823 / RW262 / RW262</strain>
    </source>
</reference>
<evidence type="ECO:0000313" key="2">
    <source>
        <dbReference type="Proteomes" id="UP000007463"/>
    </source>
</evidence>
<organism evidence="1 2">
    <name type="scientific">Fluviicola taffensis (strain DSM 16823 / NCIMB 13979 / RW262)</name>
    <dbReference type="NCBI Taxonomy" id="755732"/>
    <lineage>
        <taxon>Bacteria</taxon>
        <taxon>Pseudomonadati</taxon>
        <taxon>Bacteroidota</taxon>
        <taxon>Flavobacteriia</taxon>
        <taxon>Flavobacteriales</taxon>
        <taxon>Crocinitomicaceae</taxon>
        <taxon>Fluviicola</taxon>
    </lineage>
</organism>
<dbReference type="KEGG" id="fte:Fluta_0214"/>
<dbReference type="EMBL" id="CP002542">
    <property type="protein sequence ID" value="AEA42223.1"/>
    <property type="molecule type" value="Genomic_DNA"/>
</dbReference>
<reference evidence="2" key="2">
    <citation type="submission" date="2011-02" db="EMBL/GenBank/DDBJ databases">
        <title>The complete genome of Fluviicola taffensis DSM 16823.</title>
        <authorList>
            <consortium name="US DOE Joint Genome Institute (JGI-PGF)"/>
            <person name="Lucas S."/>
            <person name="Copeland A."/>
            <person name="Lapidus A."/>
            <person name="Bruce D."/>
            <person name="Goodwin L."/>
            <person name="Pitluck S."/>
            <person name="Kyrpides N."/>
            <person name="Mavromatis K."/>
            <person name="Ivanova N."/>
            <person name="Mikhailova N."/>
            <person name="Pagani I."/>
            <person name="Chertkov O."/>
            <person name="Detter J.C."/>
            <person name="Han C."/>
            <person name="Tapia R."/>
            <person name="Land M."/>
            <person name="Hauser L."/>
            <person name="Markowitz V."/>
            <person name="Cheng J.-F."/>
            <person name="Hugenholtz P."/>
            <person name="Woyke T."/>
            <person name="Wu D."/>
            <person name="Tindall B."/>
            <person name="Pomrenke H.G."/>
            <person name="Brambilla E."/>
            <person name="Klenk H.-P."/>
            <person name="Eisen J.A."/>
        </authorList>
    </citation>
    <scope>NUCLEOTIDE SEQUENCE [LARGE SCALE GENOMIC DNA]</scope>
    <source>
        <strain evidence="2">DSM 16823 / RW262 / RW262</strain>
    </source>
</reference>
<dbReference type="AlphaFoldDB" id="F2IBZ5"/>
<dbReference type="Proteomes" id="UP000007463">
    <property type="component" value="Chromosome"/>
</dbReference>
<protein>
    <recommendedName>
        <fullName evidence="3">Glycosyl transferase group 1</fullName>
    </recommendedName>
</protein>
<dbReference type="OrthoDB" id="9811902at2"/>
<keyword evidence="2" id="KW-1185">Reference proteome</keyword>
<sequence length="381" mass="43515">MKKSVTFITRNYPPSLNINGESVCDLVEFLQQNYPEIECNIVFIDMITEHGGRKREPLGNLIKIKNKFDQNVGFMRLFKMLYDGYILIKKARKIKSDLYIVTTSPPMLPFWAARGLRKDQKRAIWDLDLFPEMLMANGNIKPESPIYKHIVKKTYSDNPDFIIALGPSQAKYITETCYKKEIAVTLLPCGSFDGDPPKSIPDWYDESKTTIGYCGNVNDAHNPDFIKYMIDSVLPESQQLILALYGSKSPALIEYAQNKPGVILVKSVPREQLVYIDIHMVTLLPSFTHYAVPSKAVSAISMGKSIVFCGNQEADNWVMFKDAAWFIPDSHEMHVEIQKFCQNITTDLIQQKAERAVIYSKELTQMVNDSYRFIGNYITQS</sequence>
<accession>F2IBZ5</accession>
<dbReference type="SUPFAM" id="SSF53756">
    <property type="entry name" value="UDP-Glycosyltransferase/glycogen phosphorylase"/>
    <property type="match status" value="1"/>
</dbReference>
<gene>
    <name evidence="1" type="ordered locus">Fluta_0214</name>
</gene>
<dbReference type="HOGENOM" id="CLU_707584_0_0_10"/>
<dbReference type="STRING" id="755732.Fluta_0214"/>
<dbReference type="RefSeq" id="WP_013684997.1">
    <property type="nucleotide sequence ID" value="NC_015321.1"/>
</dbReference>
<dbReference type="eggNOG" id="COG0438">
    <property type="taxonomic scope" value="Bacteria"/>
</dbReference>
<proteinExistence type="predicted"/>
<evidence type="ECO:0008006" key="3">
    <source>
        <dbReference type="Google" id="ProtNLM"/>
    </source>
</evidence>